<proteinExistence type="inferred from homology"/>
<dbReference type="VEuPathDB" id="FungiDB:KRP22_12748"/>
<organism evidence="21 22">
    <name type="scientific">Phytophthora ramorum</name>
    <name type="common">Sudden oak death agent</name>
    <dbReference type="NCBI Taxonomy" id="164328"/>
    <lineage>
        <taxon>Eukaryota</taxon>
        <taxon>Sar</taxon>
        <taxon>Stramenopiles</taxon>
        <taxon>Oomycota</taxon>
        <taxon>Peronosporomycetes</taxon>
        <taxon>Peronosporales</taxon>
        <taxon>Peronosporaceae</taxon>
        <taxon>Phytophthora</taxon>
    </lineage>
</organism>
<evidence type="ECO:0000256" key="5">
    <source>
        <dbReference type="ARBA" id="ARBA00017893"/>
    </source>
</evidence>
<dbReference type="AlphaFoldDB" id="H3GXW6"/>
<dbReference type="VEuPathDB" id="FungiDB:KRP22_12747"/>
<dbReference type="GO" id="GO:0007004">
    <property type="term" value="P:telomere maintenance via telomerase"/>
    <property type="evidence" value="ECO:0000318"/>
    <property type="project" value="GO_Central"/>
</dbReference>
<evidence type="ECO:0000256" key="6">
    <source>
        <dbReference type="ARBA" id="ARBA00022454"/>
    </source>
</evidence>
<dbReference type="GO" id="GO:0043047">
    <property type="term" value="F:single-stranded telomeric DNA binding"/>
    <property type="evidence" value="ECO:0000318"/>
    <property type="project" value="GO_Central"/>
</dbReference>
<sequence>MSDTDQELQGFLNDYDTIIDEHRRAFSRLQEQEARLQAEQHKVKEEYATLRASKGRAEANIDTYQKMVAELIDSASKLSTKYRFHLNPLSSQQDDISAFVAEFRNVVKDKQEEVNNMEVKHRQEADTMTTELSELTSQVKRLRSDLSEKNQSLEALNQEKRVIANRLRELGGAGQHSQRDAEEMSTQVAEAEKTLEEYKTQHDTMALKDEIQGFNRQINTINDVIDRLGLQVSQLRIHAQKNAEIEFKRSDYLKKQETFQASLSEKVADFDEIFEGGEKPTDRASLLSAIRHIDSRIVEQRDNCGLKKKELASAEQRLVENATSSRLAEKELTSLRQQKNELERQHITGLKALLDKISPGHGLKDAELGVKEAEQAYADAKDKVVRRKNMVMFLNIYKKKGIKDHCCPLCERDMTPEEEQAFDSILSDKTDDRKVADKIKKAEDLEKGSFQTLAEIKEKMPSWRKWMELESTIPQKVSELEEIYAAQKALEIDVQDKKVAFESAQEQLEETKSAKSEMDNLRRVADELDRSGAAIKKEEERMSGSMGGSQAASGRSLSNVEGDKDAKQAEVQELNRQLQRKQRELDHINEMLQQLQNDLHSRKEEKLRMETQRKEYDDAVKEQQRLRDQERALKDACSKLKKSEPELEREVRTKTSEREACRAEARTQMRSLRSELQQRQEDFSVFSNKCKQVQRGELEKLEHELQSLTDNIDKTKQREDTANQALADLSPQMKSAEKNLSENEIVKRHIQDNLDYRALQKELEKMRADVEDLKAHIEKLPPLDDVNDRVASARAAVDSAKHSEGMLMGKRQQLNQAIREHKVELRVPSLKDVEEKYRHKLIQSETTQLAVGDLDRYFKALDESLLQYHSKKVEEINTIIRSLWQITYKGQDIDTIELVSGQEAGMASKAARSYDYRVVMKKAGATIDMRGRCSAGQKVLAALVIRLALAETFCLNCGILALDEPTTNLDTENKFGLAQAITDILNARSQQQNFQLVCITHDEEFVQMLSRTQVMEGTRPEFYWRISREDIGGNRFVSKIERHEWEDGI</sequence>
<comment type="similarity">
    <text evidence="4">Belongs to the SMC family. RAD50 subfamily.</text>
</comment>
<dbReference type="GO" id="GO:0006302">
    <property type="term" value="P:double-strand break repair"/>
    <property type="evidence" value="ECO:0000318"/>
    <property type="project" value="GO_Central"/>
</dbReference>
<comment type="cofactor">
    <cofactor evidence="1">
        <name>Zn(2+)</name>
        <dbReference type="ChEBI" id="CHEBI:29105"/>
    </cofactor>
</comment>
<evidence type="ECO:0000256" key="13">
    <source>
        <dbReference type="ARBA" id="ARBA00022842"/>
    </source>
</evidence>
<evidence type="ECO:0000256" key="3">
    <source>
        <dbReference type="ARBA" id="ARBA00004286"/>
    </source>
</evidence>
<dbReference type="EMBL" id="DS566069">
    <property type="status" value="NOT_ANNOTATED_CDS"/>
    <property type="molecule type" value="Genomic_DNA"/>
</dbReference>
<feature type="coiled-coil region" evidence="19">
    <location>
        <begin position="325"/>
        <end position="390"/>
    </location>
</feature>
<dbReference type="Proteomes" id="UP000005238">
    <property type="component" value="Unassembled WGS sequence"/>
</dbReference>
<keyword evidence="17" id="KW-0469">Meiosis</keyword>
<keyword evidence="15" id="KW-0234">DNA repair</keyword>
<dbReference type="STRING" id="164328.H3GXW6"/>
<evidence type="ECO:0000256" key="4">
    <source>
        <dbReference type="ARBA" id="ARBA00009439"/>
    </source>
</evidence>
<dbReference type="GO" id="GO:0051880">
    <property type="term" value="F:G-quadruplex DNA binding"/>
    <property type="evidence" value="ECO:0000318"/>
    <property type="project" value="GO_Central"/>
</dbReference>
<comment type="catalytic activity">
    <reaction evidence="18">
        <text>ATP + H2O = ADP + phosphate + H(+)</text>
        <dbReference type="Rhea" id="RHEA:13065"/>
        <dbReference type="ChEBI" id="CHEBI:15377"/>
        <dbReference type="ChEBI" id="CHEBI:15378"/>
        <dbReference type="ChEBI" id="CHEBI:30616"/>
        <dbReference type="ChEBI" id="CHEBI:43474"/>
        <dbReference type="ChEBI" id="CHEBI:456216"/>
    </reaction>
</comment>
<feature type="coiled-coil region" evidence="19">
    <location>
        <begin position="12"/>
        <end position="49"/>
    </location>
</feature>
<keyword evidence="22" id="KW-1185">Reference proteome</keyword>
<keyword evidence="14 19" id="KW-0175">Coiled coil</keyword>
<dbReference type="EnsemblProtists" id="Phyra82478">
    <property type="protein sequence ID" value="Phyra82478"/>
    <property type="gene ID" value="Phyra82478"/>
</dbReference>
<feature type="compositionally biased region" description="Basic and acidic residues" evidence="20">
    <location>
        <begin position="528"/>
        <end position="542"/>
    </location>
</feature>
<dbReference type="HOGENOM" id="CLU_006184_0_0_1"/>
<dbReference type="InParanoid" id="H3GXW6"/>
<comment type="subcellular location">
    <subcellularLocation>
        <location evidence="3">Chromosome</location>
    </subcellularLocation>
    <subcellularLocation>
        <location evidence="2">Nucleus</location>
    </subcellularLocation>
</comment>
<dbReference type="InterPro" id="IPR027417">
    <property type="entry name" value="P-loop_NTPase"/>
</dbReference>
<keyword evidence="16" id="KW-0539">Nucleus</keyword>
<dbReference type="Gene3D" id="3.40.50.300">
    <property type="entry name" value="P-loop containing nucleotide triphosphate hydrolases"/>
    <property type="match status" value="1"/>
</dbReference>
<evidence type="ECO:0000256" key="20">
    <source>
        <dbReference type="SAM" id="MobiDB-lite"/>
    </source>
</evidence>
<protein>
    <recommendedName>
        <fullName evidence="5">DNA repair protein RAD50</fullName>
    </recommendedName>
</protein>
<accession>H3GXW6</accession>
<evidence type="ECO:0000256" key="16">
    <source>
        <dbReference type="ARBA" id="ARBA00023242"/>
    </source>
</evidence>
<keyword evidence="13" id="KW-0460">Magnesium</keyword>
<evidence type="ECO:0000256" key="8">
    <source>
        <dbReference type="ARBA" id="ARBA00022741"/>
    </source>
</evidence>
<dbReference type="VEuPathDB" id="FungiDB:KRP23_8183"/>
<keyword evidence="12" id="KW-0067">ATP-binding</keyword>
<dbReference type="GO" id="GO:0070192">
    <property type="term" value="P:chromosome organization involved in meiotic cell cycle"/>
    <property type="evidence" value="ECO:0000318"/>
    <property type="project" value="GO_Central"/>
</dbReference>
<evidence type="ECO:0000256" key="18">
    <source>
        <dbReference type="ARBA" id="ARBA00049360"/>
    </source>
</evidence>
<feature type="region of interest" description="Disordered" evidence="20">
    <location>
        <begin position="528"/>
        <end position="578"/>
    </location>
</feature>
<evidence type="ECO:0000256" key="14">
    <source>
        <dbReference type="ARBA" id="ARBA00023054"/>
    </source>
</evidence>
<evidence type="ECO:0000313" key="21">
    <source>
        <dbReference type="EnsemblProtists" id="Phyra82478"/>
    </source>
</evidence>
<feature type="coiled-coil region" evidence="19">
    <location>
        <begin position="662"/>
        <end position="725"/>
    </location>
</feature>
<feature type="compositionally biased region" description="Basic and acidic residues" evidence="20">
    <location>
        <begin position="561"/>
        <end position="570"/>
    </location>
</feature>
<dbReference type="GO" id="GO:0030870">
    <property type="term" value="C:Mre11 complex"/>
    <property type="evidence" value="ECO:0000318"/>
    <property type="project" value="GO_Central"/>
</dbReference>
<dbReference type="GO" id="GO:0000722">
    <property type="term" value="P:telomere maintenance via recombination"/>
    <property type="evidence" value="ECO:0000318"/>
    <property type="project" value="GO_Central"/>
</dbReference>
<evidence type="ECO:0000256" key="15">
    <source>
        <dbReference type="ARBA" id="ARBA00023204"/>
    </source>
</evidence>
<evidence type="ECO:0000256" key="2">
    <source>
        <dbReference type="ARBA" id="ARBA00004123"/>
    </source>
</evidence>
<dbReference type="Gene3D" id="1.20.5.340">
    <property type="match status" value="1"/>
</dbReference>
<dbReference type="SUPFAM" id="SSF52540">
    <property type="entry name" value="P-loop containing nucleoside triphosphate hydrolases"/>
    <property type="match status" value="1"/>
</dbReference>
<dbReference type="GO" id="GO:0003691">
    <property type="term" value="F:double-stranded telomeric DNA binding"/>
    <property type="evidence" value="ECO:0000318"/>
    <property type="project" value="GO_Central"/>
</dbReference>
<evidence type="ECO:0000256" key="9">
    <source>
        <dbReference type="ARBA" id="ARBA00022763"/>
    </source>
</evidence>
<reference evidence="22" key="1">
    <citation type="journal article" date="2006" name="Science">
        <title>Phytophthora genome sequences uncover evolutionary origins and mechanisms of pathogenesis.</title>
        <authorList>
            <person name="Tyler B.M."/>
            <person name="Tripathy S."/>
            <person name="Zhang X."/>
            <person name="Dehal P."/>
            <person name="Jiang R.H."/>
            <person name="Aerts A."/>
            <person name="Arredondo F.D."/>
            <person name="Baxter L."/>
            <person name="Bensasson D."/>
            <person name="Beynon J.L."/>
            <person name="Chapman J."/>
            <person name="Damasceno C.M."/>
            <person name="Dorrance A.E."/>
            <person name="Dou D."/>
            <person name="Dickerman A.W."/>
            <person name="Dubchak I.L."/>
            <person name="Garbelotto M."/>
            <person name="Gijzen M."/>
            <person name="Gordon S.G."/>
            <person name="Govers F."/>
            <person name="Grunwald N.J."/>
            <person name="Huang W."/>
            <person name="Ivors K.L."/>
            <person name="Jones R.W."/>
            <person name="Kamoun S."/>
            <person name="Krampis K."/>
            <person name="Lamour K.H."/>
            <person name="Lee M.K."/>
            <person name="McDonald W.H."/>
            <person name="Medina M."/>
            <person name="Meijer H.J."/>
            <person name="Nordberg E.K."/>
            <person name="Maclean D.J."/>
            <person name="Ospina-Giraldo M.D."/>
            <person name="Morris P.F."/>
            <person name="Phuntumart V."/>
            <person name="Putnam N.H."/>
            <person name="Rash S."/>
            <person name="Rose J.K."/>
            <person name="Sakihama Y."/>
            <person name="Salamov A.A."/>
            <person name="Savidor A."/>
            <person name="Scheuring C.F."/>
            <person name="Smith B.M."/>
            <person name="Sobral B.W."/>
            <person name="Terry A."/>
            <person name="Torto-Alalibo T.A."/>
            <person name="Win J."/>
            <person name="Xu Z."/>
            <person name="Zhang H."/>
            <person name="Grigoriev I.V."/>
            <person name="Rokhsar D.S."/>
            <person name="Boore J.L."/>
        </authorList>
    </citation>
    <scope>NUCLEOTIDE SEQUENCE [LARGE SCALE GENOMIC DNA]</scope>
    <source>
        <strain evidence="22">Pr102</strain>
    </source>
</reference>
<dbReference type="FunFam" id="3.40.50.300:FF:000593">
    <property type="entry name" value="DNA repair protein RAD50"/>
    <property type="match status" value="1"/>
</dbReference>
<feature type="coiled-coil region" evidence="19">
    <location>
        <begin position="100"/>
        <end position="208"/>
    </location>
</feature>
<evidence type="ECO:0000256" key="10">
    <source>
        <dbReference type="ARBA" id="ARBA00022801"/>
    </source>
</evidence>
<name>H3GXW6_PHYRM</name>
<evidence type="ECO:0000256" key="11">
    <source>
        <dbReference type="ARBA" id="ARBA00022833"/>
    </source>
</evidence>
<dbReference type="GO" id="GO:0005524">
    <property type="term" value="F:ATP binding"/>
    <property type="evidence" value="ECO:0007669"/>
    <property type="project" value="UniProtKB-KW"/>
</dbReference>
<reference evidence="21" key="2">
    <citation type="submission" date="2015-06" db="UniProtKB">
        <authorList>
            <consortium name="EnsemblProtists"/>
        </authorList>
    </citation>
    <scope>IDENTIFICATION</scope>
    <source>
        <strain evidence="21">Pr102</strain>
    </source>
</reference>
<dbReference type="OMA" id="NIIFCHQ"/>
<keyword evidence="10" id="KW-0378">Hydrolase</keyword>
<keyword evidence="6" id="KW-0158">Chromosome</keyword>
<evidence type="ECO:0000256" key="19">
    <source>
        <dbReference type="SAM" id="Coils"/>
    </source>
</evidence>
<dbReference type="eggNOG" id="KOG0962">
    <property type="taxonomic scope" value="Eukaryota"/>
</dbReference>
<keyword evidence="8" id="KW-0547">Nucleotide-binding</keyword>
<evidence type="ECO:0000256" key="12">
    <source>
        <dbReference type="ARBA" id="ARBA00022840"/>
    </source>
</evidence>
<evidence type="ECO:0000256" key="17">
    <source>
        <dbReference type="ARBA" id="ARBA00023254"/>
    </source>
</evidence>
<keyword evidence="11" id="KW-0862">Zinc</keyword>
<keyword evidence="9" id="KW-0227">DNA damage</keyword>
<evidence type="ECO:0000256" key="7">
    <source>
        <dbReference type="ARBA" id="ARBA00022723"/>
    </source>
</evidence>
<dbReference type="GO" id="GO:0046872">
    <property type="term" value="F:metal ion binding"/>
    <property type="evidence" value="ECO:0007669"/>
    <property type="project" value="UniProtKB-KW"/>
</dbReference>
<evidence type="ECO:0000256" key="1">
    <source>
        <dbReference type="ARBA" id="ARBA00001947"/>
    </source>
</evidence>
<evidence type="ECO:0000313" key="22">
    <source>
        <dbReference type="Proteomes" id="UP000005238"/>
    </source>
</evidence>
<dbReference type="GO" id="GO:0000794">
    <property type="term" value="C:condensed nuclear chromosome"/>
    <property type="evidence" value="ECO:0000318"/>
    <property type="project" value="GO_Central"/>
</dbReference>
<dbReference type="PANTHER" id="PTHR18867">
    <property type="entry name" value="RAD50"/>
    <property type="match status" value="1"/>
</dbReference>
<dbReference type="GO" id="GO:0016787">
    <property type="term" value="F:hydrolase activity"/>
    <property type="evidence" value="ECO:0007669"/>
    <property type="project" value="UniProtKB-KW"/>
</dbReference>
<dbReference type="Gene3D" id="1.10.287.1490">
    <property type="match status" value="1"/>
</dbReference>
<keyword evidence="7" id="KW-0479">Metal-binding</keyword>
<dbReference type="PANTHER" id="PTHR18867:SF12">
    <property type="entry name" value="DNA REPAIR PROTEIN RAD50"/>
    <property type="match status" value="1"/>
</dbReference>